<proteinExistence type="predicted"/>
<organism evidence="1 2">
    <name type="scientific">Thiothrix lacustris</name>
    <dbReference type="NCBI Taxonomy" id="525917"/>
    <lineage>
        <taxon>Bacteria</taxon>
        <taxon>Pseudomonadati</taxon>
        <taxon>Pseudomonadota</taxon>
        <taxon>Gammaproteobacteria</taxon>
        <taxon>Thiotrichales</taxon>
        <taxon>Thiotrichaceae</taxon>
        <taxon>Thiothrix</taxon>
    </lineage>
</organism>
<accession>A0A1Y1QXT6</accession>
<name>A0A1Y1QXT6_9GAMM</name>
<sequence>METVNPSQIARTQEITAQIGRDMHLLIGRVSQLERNQTTPSDPVSLPSLPLPNLAGLLPANIRSSGDVDLGFVDLRLALADWSQWDVQFDGYDLSTETSLHTAILISVWTDARVGDIGGWWGDSYNDRPVAESLLWTLMGKPANADNVEMGIGYVKTALQWLLDDQWITAMDVTGEAQRDPQAHLDIFAFRIDHTDRNGNRGILYL</sequence>
<dbReference type="InterPro" id="IPR010877">
    <property type="entry name" value="Phage_Mu_Gp46"/>
</dbReference>
<dbReference type="Proteomes" id="UP000192491">
    <property type="component" value="Unassembled WGS sequence"/>
</dbReference>
<dbReference type="AlphaFoldDB" id="A0A1Y1QXT6"/>
<dbReference type="Pfam" id="PF07409">
    <property type="entry name" value="GP46"/>
    <property type="match status" value="1"/>
</dbReference>
<dbReference type="EMBL" id="MTEJ01000007">
    <property type="protein sequence ID" value="OQX16200.1"/>
    <property type="molecule type" value="Genomic_DNA"/>
</dbReference>
<protein>
    <submittedName>
        <fullName evidence="1">Uncharacterized protein</fullName>
    </submittedName>
</protein>
<evidence type="ECO:0000313" key="2">
    <source>
        <dbReference type="Proteomes" id="UP000192491"/>
    </source>
</evidence>
<gene>
    <name evidence="1" type="ORF">BWK73_04870</name>
</gene>
<evidence type="ECO:0000313" key="1">
    <source>
        <dbReference type="EMBL" id="OQX16200.1"/>
    </source>
</evidence>
<reference evidence="1 2" key="1">
    <citation type="submission" date="2017-01" db="EMBL/GenBank/DDBJ databases">
        <title>Novel large sulfur bacteria in the metagenomes of groundwater-fed chemosynthetic microbial mats in the Lake Huron basin.</title>
        <authorList>
            <person name="Sharrar A.M."/>
            <person name="Flood B.E."/>
            <person name="Bailey J.V."/>
            <person name="Jones D.S."/>
            <person name="Biddanda B."/>
            <person name="Ruberg S.A."/>
            <person name="Marcus D.N."/>
            <person name="Dick G.J."/>
        </authorList>
    </citation>
    <scope>NUCLEOTIDE SEQUENCE [LARGE SCALE GENOMIC DNA]</scope>
    <source>
        <strain evidence="1">A8</strain>
    </source>
</reference>
<comment type="caution">
    <text evidence="1">The sequence shown here is derived from an EMBL/GenBank/DDBJ whole genome shotgun (WGS) entry which is preliminary data.</text>
</comment>